<keyword evidence="4" id="KW-1185">Reference proteome</keyword>
<dbReference type="InterPro" id="IPR010131">
    <property type="entry name" value="MdtP/NodT-like"/>
</dbReference>
<dbReference type="NCBIfam" id="TIGR01845">
    <property type="entry name" value="outer_NodT"/>
    <property type="match status" value="1"/>
</dbReference>
<keyword evidence="2" id="KW-1134">Transmembrane beta strand</keyword>
<dbReference type="RefSeq" id="WP_250754995.1">
    <property type="nucleotide sequence ID" value="NZ_CP098401.1"/>
</dbReference>
<keyword evidence="2" id="KW-0449">Lipoprotein</keyword>
<proteinExistence type="inferred from homology"/>
<dbReference type="Gene3D" id="1.20.1600.10">
    <property type="entry name" value="Outer membrane efflux proteins (OEP)"/>
    <property type="match status" value="1"/>
</dbReference>
<keyword evidence="2" id="KW-0472">Membrane</keyword>
<keyword evidence="2" id="KW-0564">Palmitate</keyword>
<evidence type="ECO:0000256" key="1">
    <source>
        <dbReference type="ARBA" id="ARBA00007613"/>
    </source>
</evidence>
<dbReference type="EMBL" id="CP098401">
    <property type="protein sequence ID" value="URW77078.1"/>
    <property type="molecule type" value="Genomic_DNA"/>
</dbReference>
<dbReference type="PANTHER" id="PTHR30203">
    <property type="entry name" value="OUTER MEMBRANE CATION EFFLUX PROTEIN"/>
    <property type="match status" value="1"/>
</dbReference>
<evidence type="ECO:0000313" key="4">
    <source>
        <dbReference type="Proteomes" id="UP001055580"/>
    </source>
</evidence>
<dbReference type="Gene3D" id="2.20.200.10">
    <property type="entry name" value="Outer membrane efflux proteins (OEP)"/>
    <property type="match status" value="1"/>
</dbReference>
<protein>
    <submittedName>
        <fullName evidence="3">Efflux transporter outer membrane subunit</fullName>
    </submittedName>
</protein>
<dbReference type="Proteomes" id="UP001055580">
    <property type="component" value="Chromosome"/>
</dbReference>
<comment type="subcellular location">
    <subcellularLocation>
        <location evidence="2">Cell membrane</location>
        <topology evidence="2">Lipid-anchor</topology>
    </subcellularLocation>
</comment>
<dbReference type="InterPro" id="IPR003423">
    <property type="entry name" value="OMP_efflux"/>
</dbReference>
<dbReference type="Pfam" id="PF02321">
    <property type="entry name" value="OEP"/>
    <property type="match status" value="2"/>
</dbReference>
<sequence>MRSPTAILIGTAAMLAGCSVGPDYRPRSAEALGVPPAWSVPANFGTREDLTQWWTRFDDPLLQRLVASAATTNLDVAQAVARLRQARESLNQSRAQLLPNVGGTAGYSRNFNLIGGTSTVVLPDGTVTNIARGNSSSFSLGSDVSYQVGLFGEVRRTVEASGAQYAASGYDYASVVISSQSEIARNYILARAAQAQLANARSSLALQDDNLEIAGFRVQAGLVSSLDQEQARLQRAQTAASIPSIEVNYNAAVSRLGVLTGQAPGALKAEMAAVRPIPKGPTAVGVGIPAEVLRQRPDVLAAERGLAAATAQIGVAKAALYPALAISGNIATNATSLGNLFDQVTGGLFAGLTQLIFDGGRAKAQVRSNEAAAQGALAAYKGTVLTALEDVENAVVALRSAQTRAREFATALDAANNTAILSRSQYRAGLTDFTTLNQSESGLLSARNGLTQAQSDEATALVQLYLALGGGWDSGTVPLAPAPTPYRQDR</sequence>
<evidence type="ECO:0000313" key="3">
    <source>
        <dbReference type="EMBL" id="URW77078.1"/>
    </source>
</evidence>
<accession>A0ABY4TXF1</accession>
<reference evidence="3" key="1">
    <citation type="submission" date="2022-05" db="EMBL/GenBank/DDBJ databases">
        <title>Sphingomonas sp. strain RMG20 Genome sequencing and assembly.</title>
        <authorList>
            <person name="Kim I."/>
        </authorList>
    </citation>
    <scope>NUCLEOTIDE SEQUENCE</scope>
    <source>
        <strain evidence="3">RMG20</strain>
    </source>
</reference>
<dbReference type="PROSITE" id="PS51257">
    <property type="entry name" value="PROKAR_LIPOPROTEIN"/>
    <property type="match status" value="1"/>
</dbReference>
<dbReference type="SUPFAM" id="SSF56954">
    <property type="entry name" value="Outer membrane efflux proteins (OEP)"/>
    <property type="match status" value="1"/>
</dbReference>
<keyword evidence="2" id="KW-0812">Transmembrane</keyword>
<evidence type="ECO:0000256" key="2">
    <source>
        <dbReference type="RuleBase" id="RU362097"/>
    </source>
</evidence>
<dbReference type="PANTHER" id="PTHR30203:SF25">
    <property type="entry name" value="OUTER MEMBRANE PROTEIN-RELATED"/>
    <property type="match status" value="1"/>
</dbReference>
<name>A0ABY4TXF1_9SPHN</name>
<comment type="similarity">
    <text evidence="1 2">Belongs to the outer membrane factor (OMF) (TC 1.B.17) family.</text>
</comment>
<organism evidence="3 4">
    <name type="scientific">Sphingomonas donggukensis</name>
    <dbReference type="NCBI Taxonomy" id="2949093"/>
    <lineage>
        <taxon>Bacteria</taxon>
        <taxon>Pseudomonadati</taxon>
        <taxon>Pseudomonadota</taxon>
        <taxon>Alphaproteobacteria</taxon>
        <taxon>Sphingomonadales</taxon>
        <taxon>Sphingomonadaceae</taxon>
        <taxon>Sphingomonas</taxon>
    </lineage>
</organism>
<gene>
    <name evidence="3" type="ORF">M9980_00055</name>
</gene>